<name>A0A5M6CIL1_9BACT</name>
<evidence type="ECO:0000313" key="2">
    <source>
        <dbReference type="Proteomes" id="UP000323632"/>
    </source>
</evidence>
<sequence length="117" mass="13506">MFSSSEIKPLNINPNREDIYLINEGDLNNIRGDEITVYGPPLHGCTYEMSTYTYADGAWKLIIEPFLIPTACNEMSDAELQNRILKEGGVVYYYDTDVNDVHFRLIKKKARLKTKRK</sequence>
<comment type="caution">
    <text evidence="1">The sequence shown here is derived from an EMBL/GenBank/DDBJ whole genome shotgun (WGS) entry which is preliminary data.</text>
</comment>
<reference evidence="1 2" key="1">
    <citation type="submission" date="2019-09" db="EMBL/GenBank/DDBJ databases">
        <title>Genome sequence and assembly of Taibaiella sp.</title>
        <authorList>
            <person name="Chhetri G."/>
        </authorList>
    </citation>
    <scope>NUCLEOTIDE SEQUENCE [LARGE SCALE GENOMIC DNA]</scope>
    <source>
        <strain evidence="1 2">KVB11</strain>
    </source>
</reference>
<organism evidence="1 2">
    <name type="scientific">Taibaiella lutea</name>
    <dbReference type="NCBI Taxonomy" id="2608001"/>
    <lineage>
        <taxon>Bacteria</taxon>
        <taxon>Pseudomonadati</taxon>
        <taxon>Bacteroidota</taxon>
        <taxon>Chitinophagia</taxon>
        <taxon>Chitinophagales</taxon>
        <taxon>Chitinophagaceae</taxon>
        <taxon>Taibaiella</taxon>
    </lineage>
</organism>
<keyword evidence="2" id="KW-1185">Reference proteome</keyword>
<dbReference type="RefSeq" id="WP_150032623.1">
    <property type="nucleotide sequence ID" value="NZ_VWSH01000002.1"/>
</dbReference>
<proteinExistence type="predicted"/>
<dbReference type="AlphaFoldDB" id="A0A5M6CIL1"/>
<dbReference type="Proteomes" id="UP000323632">
    <property type="component" value="Unassembled WGS sequence"/>
</dbReference>
<protein>
    <submittedName>
        <fullName evidence="1">Uncharacterized protein</fullName>
    </submittedName>
</protein>
<gene>
    <name evidence="1" type="ORF">F0919_10115</name>
</gene>
<evidence type="ECO:0000313" key="1">
    <source>
        <dbReference type="EMBL" id="KAA5534944.1"/>
    </source>
</evidence>
<dbReference type="EMBL" id="VWSH01000002">
    <property type="protein sequence ID" value="KAA5534944.1"/>
    <property type="molecule type" value="Genomic_DNA"/>
</dbReference>
<accession>A0A5M6CIL1</accession>